<dbReference type="InterPro" id="IPR017853">
    <property type="entry name" value="GH"/>
</dbReference>
<dbReference type="InterPro" id="IPR013785">
    <property type="entry name" value="Aldolase_TIM"/>
</dbReference>
<dbReference type="GO" id="GO:0005975">
    <property type="term" value="P:carbohydrate metabolic process"/>
    <property type="evidence" value="ECO:0007669"/>
    <property type="project" value="InterPro"/>
</dbReference>
<feature type="compositionally biased region" description="Low complexity" evidence="6">
    <location>
        <begin position="24"/>
        <end position="40"/>
    </location>
</feature>
<dbReference type="SUPFAM" id="SSF51011">
    <property type="entry name" value="Glycosyl hydrolase domain"/>
    <property type="match status" value="1"/>
</dbReference>
<feature type="compositionally biased region" description="Pro residues" evidence="6">
    <location>
        <begin position="41"/>
        <end position="57"/>
    </location>
</feature>
<dbReference type="EMBL" id="VIWZ01000002">
    <property type="protein sequence ID" value="TWG09846.1"/>
    <property type="molecule type" value="Genomic_DNA"/>
</dbReference>
<evidence type="ECO:0000256" key="5">
    <source>
        <dbReference type="RuleBase" id="RU361168"/>
    </source>
</evidence>
<organism evidence="10 11">
    <name type="scientific">Micromonospora taraxaci</name>
    <dbReference type="NCBI Taxonomy" id="1316803"/>
    <lineage>
        <taxon>Bacteria</taxon>
        <taxon>Bacillati</taxon>
        <taxon>Actinomycetota</taxon>
        <taxon>Actinomycetes</taxon>
        <taxon>Micromonosporales</taxon>
        <taxon>Micromonosporaceae</taxon>
        <taxon>Micromonospora</taxon>
    </lineage>
</organism>
<sequence length="757" mass="79527">MRLNRPLTATLAVLGLGLVSPTPAMAGPPQAAPPQAGSSPAGPPPAAPSPAGPPPAGHGPGRPGHAPAATGAEDQGAPAYFNSGLAPTPYQGWNTYFGLGGDPTEAEVRSVTDFIVHSGLRDAGYTYVWIDGNWAAPTPRNEAGQLVADPARFPGGMAALAAYIHSKGMKAGIYTDAGPYLPGQCGLGSNGHYRADIAQFAGWGFDALKADWLCGRAAGLDPEATFRELAEAVRQSPRPMLLNICNPVSSDWGGGPYTPEQLSTWSYTYAPTIADSWRTYTDVGLTDPTPQWAYPWVLRNMDVNAYHPAATGPGHYNDPDYLLPMRPLPDGGYELSLDESKTQLGMWAIMAAPLVIGSDPRGLPKEMISALTNPEIIAVDQDPLVRQGVKVADTGTDAQVWSKVLNGSGKRAVALLNRHDTAQRITVNFADVALGGAVRVRDLWSRADVDAQPGTAGVQPFTGSYTVEVPAHGVAMLRLTGADQVAGADLGGTASASPALVRVDDTHATAFVRDASGALAVNTRTGTTWGTHWTSLGGPVGGRILGQPAAYASASGRLDVFVRGTDNAAWQRSYTAGRWGPWRSLGGTLTDAPTVAWTSPTQWTLVGRGADGKLWSRTPSTGWTGVGAPDDRPFYGRPSAVVDDAGVLHVAVRSRTDEVWWSSRTGTTWSAWTNLGGTTNGSPTLLATSGRVYLFSLAADNRLWQRNLTDGAWGGWFQRGEFATDAFRGAPGAAAGANGSAWLAVRGVDNRVHQVVL</sequence>
<protein>
    <recommendedName>
        <fullName evidence="5">Alpha-galactosidase</fullName>
        <ecNumber evidence="5">3.2.1.22</ecNumber>
    </recommendedName>
    <alternativeName>
        <fullName evidence="5">Melibiase</fullName>
    </alternativeName>
</protein>
<keyword evidence="5" id="KW-1015">Disulfide bond</keyword>
<dbReference type="InterPro" id="IPR013780">
    <property type="entry name" value="Glyco_hydro_b"/>
</dbReference>
<dbReference type="Gene3D" id="3.20.20.70">
    <property type="entry name" value="Aldolase class I"/>
    <property type="match status" value="1"/>
</dbReference>
<dbReference type="PRINTS" id="PR00740">
    <property type="entry name" value="GLHYDRLASE27"/>
</dbReference>
<dbReference type="Pfam" id="PF17801">
    <property type="entry name" value="Melibiase_C"/>
    <property type="match status" value="1"/>
</dbReference>
<evidence type="ECO:0000313" key="10">
    <source>
        <dbReference type="EMBL" id="TWG09846.1"/>
    </source>
</evidence>
<evidence type="ECO:0000256" key="3">
    <source>
        <dbReference type="ARBA" id="ARBA00022801"/>
    </source>
</evidence>
<feature type="chain" id="PRO_5021915737" description="Alpha-galactosidase" evidence="7">
    <location>
        <begin position="27"/>
        <end position="757"/>
    </location>
</feature>
<comment type="similarity">
    <text evidence="1 5">Belongs to the glycosyl hydrolase 27 family.</text>
</comment>
<dbReference type="InterPro" id="IPR058502">
    <property type="entry name" value="PLL-like_beta-prop"/>
</dbReference>
<evidence type="ECO:0000259" key="9">
    <source>
        <dbReference type="Pfam" id="PF26607"/>
    </source>
</evidence>
<dbReference type="OrthoDB" id="9807519at2"/>
<keyword evidence="2 7" id="KW-0732">Signal</keyword>
<dbReference type="PANTHER" id="PTHR11452">
    <property type="entry name" value="ALPHA-GALACTOSIDASE/ALPHA-N-ACETYLGALACTOSAMINIDASE"/>
    <property type="match status" value="1"/>
</dbReference>
<proteinExistence type="inferred from homology"/>
<dbReference type="SUPFAM" id="SSF51445">
    <property type="entry name" value="(Trans)glycosidases"/>
    <property type="match status" value="1"/>
</dbReference>
<evidence type="ECO:0000256" key="2">
    <source>
        <dbReference type="ARBA" id="ARBA00022729"/>
    </source>
</evidence>
<evidence type="ECO:0000259" key="8">
    <source>
        <dbReference type="Pfam" id="PF17801"/>
    </source>
</evidence>
<feature type="signal peptide" evidence="7">
    <location>
        <begin position="1"/>
        <end position="26"/>
    </location>
</feature>
<dbReference type="SUPFAM" id="SSF89372">
    <property type="entry name" value="Fucose-specific lectin"/>
    <property type="match status" value="1"/>
</dbReference>
<feature type="domain" description="PLL-like beta propeller" evidence="9">
    <location>
        <begin position="482"/>
        <end position="754"/>
    </location>
</feature>
<dbReference type="Proteomes" id="UP000317685">
    <property type="component" value="Unassembled WGS sequence"/>
</dbReference>
<dbReference type="Gene3D" id="2.60.40.1180">
    <property type="entry name" value="Golgi alpha-mannosidase II"/>
    <property type="match status" value="1"/>
</dbReference>
<dbReference type="InterPro" id="IPR041233">
    <property type="entry name" value="Melibiase_C"/>
</dbReference>
<dbReference type="GO" id="GO:0004557">
    <property type="term" value="F:alpha-galactosidase activity"/>
    <property type="evidence" value="ECO:0007669"/>
    <property type="project" value="UniProtKB-EC"/>
</dbReference>
<evidence type="ECO:0000313" key="11">
    <source>
        <dbReference type="Proteomes" id="UP000317685"/>
    </source>
</evidence>
<gene>
    <name evidence="10" type="ORF">FHU34_12296</name>
</gene>
<reference evidence="10 11" key="1">
    <citation type="submission" date="2019-06" db="EMBL/GenBank/DDBJ databases">
        <title>Sequencing the genomes of 1000 actinobacteria strains.</title>
        <authorList>
            <person name="Klenk H.-P."/>
        </authorList>
    </citation>
    <scope>NUCLEOTIDE SEQUENCE [LARGE SCALE GENOMIC DNA]</scope>
    <source>
        <strain evidence="10 11">DSM 45885</strain>
    </source>
</reference>
<dbReference type="EC" id="3.2.1.22" evidence="5"/>
<accession>A0A561VE10</accession>
<dbReference type="Gene3D" id="2.120.10.70">
    <property type="entry name" value="Fucose-specific lectin"/>
    <property type="match status" value="1"/>
</dbReference>
<keyword evidence="3 5" id="KW-0378">Hydrolase</keyword>
<comment type="caution">
    <text evidence="10">The sequence shown here is derived from an EMBL/GenBank/DDBJ whole genome shotgun (WGS) entry which is preliminary data.</text>
</comment>
<evidence type="ECO:0000256" key="7">
    <source>
        <dbReference type="SAM" id="SignalP"/>
    </source>
</evidence>
<dbReference type="AlphaFoldDB" id="A0A561VE10"/>
<comment type="catalytic activity">
    <reaction evidence="5">
        <text>Hydrolysis of terminal, non-reducing alpha-D-galactose residues in alpha-D-galactosides, including galactose oligosaccharides, galactomannans and galactolipids.</text>
        <dbReference type="EC" id="3.2.1.22"/>
    </reaction>
</comment>
<evidence type="ECO:0000256" key="1">
    <source>
        <dbReference type="ARBA" id="ARBA00009743"/>
    </source>
</evidence>
<keyword evidence="4 5" id="KW-0326">Glycosidase</keyword>
<dbReference type="RefSeq" id="WP_145786101.1">
    <property type="nucleotide sequence ID" value="NZ_VIWZ01000002.1"/>
</dbReference>
<dbReference type="InterPro" id="IPR002241">
    <property type="entry name" value="Glyco_hydro_27"/>
</dbReference>
<dbReference type="PANTHER" id="PTHR11452:SF75">
    <property type="entry name" value="ALPHA-GALACTOSIDASE MEL1"/>
    <property type="match status" value="1"/>
</dbReference>
<keyword evidence="11" id="KW-1185">Reference proteome</keyword>
<feature type="region of interest" description="Disordered" evidence="6">
    <location>
        <begin position="24"/>
        <end position="83"/>
    </location>
</feature>
<evidence type="ECO:0000256" key="4">
    <source>
        <dbReference type="ARBA" id="ARBA00023295"/>
    </source>
</evidence>
<evidence type="ECO:0000256" key="6">
    <source>
        <dbReference type="SAM" id="MobiDB-lite"/>
    </source>
</evidence>
<dbReference type="Pfam" id="PF16499">
    <property type="entry name" value="Melibiase_2"/>
    <property type="match status" value="1"/>
</dbReference>
<feature type="domain" description="Alpha galactosidase C-terminal" evidence="8">
    <location>
        <begin position="396"/>
        <end position="479"/>
    </location>
</feature>
<feature type="compositionally biased region" description="Low complexity" evidence="6">
    <location>
        <begin position="63"/>
        <end position="72"/>
    </location>
</feature>
<dbReference type="GeneID" id="300131600"/>
<name>A0A561VE10_9ACTN</name>
<dbReference type="CDD" id="cd14792">
    <property type="entry name" value="GH27"/>
    <property type="match status" value="1"/>
</dbReference>
<dbReference type="Pfam" id="PF26607">
    <property type="entry name" value="DUF8189"/>
    <property type="match status" value="1"/>
</dbReference>